<dbReference type="EMBL" id="ABEU02000013">
    <property type="protein sequence ID" value="PNR42373.1"/>
    <property type="molecule type" value="Genomic_DNA"/>
</dbReference>
<keyword evidence="3" id="KW-1185">Reference proteome</keyword>
<name>A0A2K1JLF3_PHYPA</name>
<dbReference type="AlphaFoldDB" id="A0A2K1JLF3"/>
<dbReference type="InParanoid" id="A0A2K1JLF3"/>
<dbReference type="EnsemblPlants" id="Pp3c13_10720V3.1">
    <property type="protein sequence ID" value="Pp3c13_10720V3.1"/>
    <property type="gene ID" value="Pp3c13_10720"/>
</dbReference>
<dbReference type="Proteomes" id="UP000006727">
    <property type="component" value="Chromosome 13"/>
</dbReference>
<evidence type="ECO:0000313" key="2">
    <source>
        <dbReference type="EnsemblPlants" id="Pp3c13_10720V3.1"/>
    </source>
</evidence>
<dbReference type="Gramene" id="Pp3c13_10720V3.1">
    <property type="protein sequence ID" value="Pp3c13_10720V3.1"/>
    <property type="gene ID" value="Pp3c13_10720"/>
</dbReference>
<organism evidence="1">
    <name type="scientific">Physcomitrium patens</name>
    <name type="common">Spreading-leaved earth moss</name>
    <name type="synonym">Physcomitrella patens</name>
    <dbReference type="NCBI Taxonomy" id="3218"/>
    <lineage>
        <taxon>Eukaryota</taxon>
        <taxon>Viridiplantae</taxon>
        <taxon>Streptophyta</taxon>
        <taxon>Embryophyta</taxon>
        <taxon>Bryophyta</taxon>
        <taxon>Bryophytina</taxon>
        <taxon>Bryopsida</taxon>
        <taxon>Funariidae</taxon>
        <taxon>Funariales</taxon>
        <taxon>Funariaceae</taxon>
        <taxon>Physcomitrium</taxon>
    </lineage>
</organism>
<dbReference type="Gramene" id="Pp3c13_10720V3.2">
    <property type="protein sequence ID" value="Pp3c13_10720V3.2"/>
    <property type="gene ID" value="Pp3c13_10720"/>
</dbReference>
<sequence>MITIVLCNRNVCIERNVSRGGGNLYWHLVRQVKTGFKESALLFLKPFSERLIASL</sequence>
<dbReference type="PaxDb" id="3218-PP1S5_372V6.1"/>
<evidence type="ECO:0000313" key="3">
    <source>
        <dbReference type="Proteomes" id="UP000006727"/>
    </source>
</evidence>
<reference evidence="1 3" key="2">
    <citation type="journal article" date="2018" name="Plant J.">
        <title>The Physcomitrella patens chromosome-scale assembly reveals moss genome structure and evolution.</title>
        <authorList>
            <person name="Lang D."/>
            <person name="Ullrich K.K."/>
            <person name="Murat F."/>
            <person name="Fuchs J."/>
            <person name="Jenkins J."/>
            <person name="Haas F.B."/>
            <person name="Piednoel M."/>
            <person name="Gundlach H."/>
            <person name="Van Bel M."/>
            <person name="Meyberg R."/>
            <person name="Vives C."/>
            <person name="Morata J."/>
            <person name="Symeonidi A."/>
            <person name="Hiss M."/>
            <person name="Muchero W."/>
            <person name="Kamisugi Y."/>
            <person name="Saleh O."/>
            <person name="Blanc G."/>
            <person name="Decker E.L."/>
            <person name="van Gessel N."/>
            <person name="Grimwood J."/>
            <person name="Hayes R.D."/>
            <person name="Graham S.W."/>
            <person name="Gunter L.E."/>
            <person name="McDaniel S.F."/>
            <person name="Hoernstein S.N.W."/>
            <person name="Larsson A."/>
            <person name="Li F.W."/>
            <person name="Perroud P.F."/>
            <person name="Phillips J."/>
            <person name="Ranjan P."/>
            <person name="Rokshar D.S."/>
            <person name="Rothfels C.J."/>
            <person name="Schneider L."/>
            <person name="Shu S."/>
            <person name="Stevenson D.W."/>
            <person name="Thummler F."/>
            <person name="Tillich M."/>
            <person name="Villarreal Aguilar J.C."/>
            <person name="Widiez T."/>
            <person name="Wong G.K."/>
            <person name="Wymore A."/>
            <person name="Zhang Y."/>
            <person name="Zimmer A.D."/>
            <person name="Quatrano R.S."/>
            <person name="Mayer K.F.X."/>
            <person name="Goodstein D."/>
            <person name="Casacuberta J.M."/>
            <person name="Vandepoele K."/>
            <person name="Reski R."/>
            <person name="Cuming A.C."/>
            <person name="Tuskan G.A."/>
            <person name="Maumus F."/>
            <person name="Salse J."/>
            <person name="Schmutz J."/>
            <person name="Rensing S.A."/>
        </authorList>
    </citation>
    <scope>NUCLEOTIDE SEQUENCE [LARGE SCALE GENOMIC DNA]</scope>
    <source>
        <strain evidence="2 3">cv. Gransden 2004</strain>
    </source>
</reference>
<proteinExistence type="predicted"/>
<protein>
    <submittedName>
        <fullName evidence="1 2">Uncharacterized protein</fullName>
    </submittedName>
</protein>
<reference evidence="2" key="3">
    <citation type="submission" date="2020-12" db="UniProtKB">
        <authorList>
            <consortium name="EnsemblPlants"/>
        </authorList>
    </citation>
    <scope>IDENTIFICATION</scope>
</reference>
<dbReference type="EnsemblPlants" id="Pp3c13_10720V3.2">
    <property type="protein sequence ID" value="Pp3c13_10720V3.2"/>
    <property type="gene ID" value="Pp3c13_10720"/>
</dbReference>
<evidence type="ECO:0000313" key="1">
    <source>
        <dbReference type="EMBL" id="PNR42373.1"/>
    </source>
</evidence>
<accession>A0A2K1JLF3</accession>
<reference evidence="1 3" key="1">
    <citation type="journal article" date="2008" name="Science">
        <title>The Physcomitrella genome reveals evolutionary insights into the conquest of land by plants.</title>
        <authorList>
            <person name="Rensing S."/>
            <person name="Lang D."/>
            <person name="Zimmer A."/>
            <person name="Terry A."/>
            <person name="Salamov A."/>
            <person name="Shapiro H."/>
            <person name="Nishiyama T."/>
            <person name="Perroud P.-F."/>
            <person name="Lindquist E."/>
            <person name="Kamisugi Y."/>
            <person name="Tanahashi T."/>
            <person name="Sakakibara K."/>
            <person name="Fujita T."/>
            <person name="Oishi K."/>
            <person name="Shin-I T."/>
            <person name="Kuroki Y."/>
            <person name="Toyoda A."/>
            <person name="Suzuki Y."/>
            <person name="Hashimoto A."/>
            <person name="Yamaguchi K."/>
            <person name="Sugano A."/>
            <person name="Kohara Y."/>
            <person name="Fujiyama A."/>
            <person name="Anterola A."/>
            <person name="Aoki S."/>
            <person name="Ashton N."/>
            <person name="Barbazuk W.B."/>
            <person name="Barker E."/>
            <person name="Bennetzen J."/>
            <person name="Bezanilla M."/>
            <person name="Blankenship R."/>
            <person name="Cho S.H."/>
            <person name="Dutcher S."/>
            <person name="Estelle M."/>
            <person name="Fawcett J.A."/>
            <person name="Gundlach H."/>
            <person name="Hanada K."/>
            <person name="Heyl A."/>
            <person name="Hicks K.A."/>
            <person name="Hugh J."/>
            <person name="Lohr M."/>
            <person name="Mayer K."/>
            <person name="Melkozernov A."/>
            <person name="Murata T."/>
            <person name="Nelson D."/>
            <person name="Pils B."/>
            <person name="Prigge M."/>
            <person name="Reiss B."/>
            <person name="Renner T."/>
            <person name="Rombauts S."/>
            <person name="Rushton P."/>
            <person name="Sanderfoot A."/>
            <person name="Schween G."/>
            <person name="Shiu S.-H."/>
            <person name="Stueber K."/>
            <person name="Theodoulou F.L."/>
            <person name="Tu H."/>
            <person name="Van de Peer Y."/>
            <person name="Verrier P.J."/>
            <person name="Waters E."/>
            <person name="Wood A."/>
            <person name="Yang L."/>
            <person name="Cove D."/>
            <person name="Cuming A."/>
            <person name="Hasebe M."/>
            <person name="Lucas S."/>
            <person name="Mishler D.B."/>
            <person name="Reski R."/>
            <person name="Grigoriev I."/>
            <person name="Quatrano R.S."/>
            <person name="Boore J.L."/>
        </authorList>
    </citation>
    <scope>NUCLEOTIDE SEQUENCE [LARGE SCALE GENOMIC DNA]</scope>
    <source>
        <strain evidence="2 3">cv. Gransden 2004</strain>
    </source>
</reference>
<gene>
    <name evidence="1" type="ORF">PHYPA_017202</name>
</gene>